<dbReference type="InterPro" id="IPR021242">
    <property type="entry name" value="DUF2799"/>
</dbReference>
<dbReference type="Proteomes" id="UP001057998">
    <property type="component" value="Chromosome 1"/>
</dbReference>
<evidence type="ECO:0000313" key="3">
    <source>
        <dbReference type="Proteomes" id="UP001057998"/>
    </source>
</evidence>
<keyword evidence="3" id="KW-1185">Reference proteome</keyword>
<accession>A0ABY5GG24</accession>
<keyword evidence="1" id="KW-0732">Signal</keyword>
<gene>
    <name evidence="2" type="ORF">NNL38_02710</name>
</gene>
<feature type="chain" id="PRO_5047154665" evidence="1">
    <location>
        <begin position="26"/>
        <end position="128"/>
    </location>
</feature>
<name>A0ABY5GG24_9GAMM</name>
<feature type="signal peptide" evidence="1">
    <location>
        <begin position="1"/>
        <end position="25"/>
    </location>
</feature>
<dbReference type="PROSITE" id="PS51257">
    <property type="entry name" value="PROKAR_LIPOPROTEIN"/>
    <property type="match status" value="1"/>
</dbReference>
<evidence type="ECO:0000256" key="1">
    <source>
        <dbReference type="SAM" id="SignalP"/>
    </source>
</evidence>
<protein>
    <submittedName>
        <fullName evidence="2">DUF2799 domain-containing protein</fullName>
    </submittedName>
</protein>
<evidence type="ECO:0000313" key="2">
    <source>
        <dbReference type="EMBL" id="UTV28223.1"/>
    </source>
</evidence>
<proteinExistence type="predicted"/>
<dbReference type="Pfam" id="PF10973">
    <property type="entry name" value="DUF2799"/>
    <property type="match status" value="1"/>
</dbReference>
<dbReference type="RefSeq" id="WP_255389530.1">
    <property type="nucleotide sequence ID" value="NZ_CP101508.1"/>
</dbReference>
<sequence>MLKAIYRAGLVVLLLSGCSMLTTQASLMADENWYQLGFNQGSRGENADEEAVLQSETQAVAPVLAVDYPAYRRGYQKGLESYCSLEQMRRFGLERRMDWGVCEFRRQDGQLYQNYWQQGFDRSLPGNG</sequence>
<organism evidence="2 3">
    <name type="scientific">Photobacterium atrarenae</name>
    <dbReference type="NCBI Taxonomy" id="865757"/>
    <lineage>
        <taxon>Bacteria</taxon>
        <taxon>Pseudomonadati</taxon>
        <taxon>Pseudomonadota</taxon>
        <taxon>Gammaproteobacteria</taxon>
        <taxon>Vibrionales</taxon>
        <taxon>Vibrionaceae</taxon>
        <taxon>Photobacterium</taxon>
    </lineage>
</organism>
<reference evidence="2" key="1">
    <citation type="submission" date="2022-07" db="EMBL/GenBank/DDBJ databases">
        <title>Genome sequencing of Photobacterium atrarenae GJH2-4.</title>
        <authorList>
            <person name="Park S.-J."/>
        </authorList>
    </citation>
    <scope>NUCLEOTIDE SEQUENCE</scope>
    <source>
        <strain evidence="2">GJH2-4</strain>
    </source>
</reference>
<dbReference type="EMBL" id="CP101508">
    <property type="protein sequence ID" value="UTV28223.1"/>
    <property type="molecule type" value="Genomic_DNA"/>
</dbReference>